<sequence>MFGRFMPKEAKFFDLFTAHVKEAVQGAEALEALMDALKRRSPGEASEMVQAIDDIESRADVITRDTISLLHATFITPLDRNEIHQLISRLDDVLDNIQDAAQAVTMYDIQYATPEMQHFAKLITACVKKMHEASSLLSSMDNSASILATCKDIYRLEAEADVLLLEAMSKLFREEQDVRELIRLKAIYEKLEEVTDRCDGVANIIEAIVLENS</sequence>
<evidence type="ECO:0000313" key="3">
    <source>
        <dbReference type="Proteomes" id="UP000292423"/>
    </source>
</evidence>
<dbReference type="RefSeq" id="WP_130411653.1">
    <property type="nucleotide sequence ID" value="NZ_SHKX01000011.1"/>
</dbReference>
<protein>
    <recommendedName>
        <fullName evidence="4">Phosphate transport regulator</fullName>
    </recommendedName>
</protein>
<evidence type="ECO:0000313" key="2">
    <source>
        <dbReference type="EMBL" id="RZU46761.1"/>
    </source>
</evidence>
<comment type="caution">
    <text evidence="2">The sequence shown here is derived from an EMBL/GenBank/DDBJ whole genome shotgun (WGS) entry which is preliminary data.</text>
</comment>
<dbReference type="EMBL" id="SHKX01000011">
    <property type="protein sequence ID" value="RZU46761.1"/>
    <property type="molecule type" value="Genomic_DNA"/>
</dbReference>
<accession>A0A4Q7Z9M0</accession>
<dbReference type="PANTHER" id="PTHR37298">
    <property type="entry name" value="UPF0111 PROTEIN YKAA"/>
    <property type="match status" value="1"/>
</dbReference>
<proteinExistence type="inferred from homology"/>
<comment type="similarity">
    <text evidence="1">Belongs to the UPF0111 family.</text>
</comment>
<dbReference type="Pfam" id="PF01865">
    <property type="entry name" value="PhoU_div"/>
    <property type="match status" value="1"/>
</dbReference>
<dbReference type="OrthoDB" id="9797568at2"/>
<dbReference type="Gene3D" id="1.20.58.220">
    <property type="entry name" value="Phosphate transport system protein phou homolog 2, domain 2"/>
    <property type="match status" value="1"/>
</dbReference>
<reference evidence="2 3" key="1">
    <citation type="submission" date="2019-02" db="EMBL/GenBank/DDBJ databases">
        <title>Genomic Encyclopedia of Type Strains, Phase IV (KMG-IV): sequencing the most valuable type-strain genomes for metagenomic binning, comparative biology and taxonomic classification.</title>
        <authorList>
            <person name="Goeker M."/>
        </authorList>
    </citation>
    <scope>NUCLEOTIDE SEQUENCE [LARGE SCALE GENOMIC DNA]</scope>
    <source>
        <strain evidence="2 3">DSM 105135</strain>
    </source>
</reference>
<keyword evidence="3" id="KW-1185">Reference proteome</keyword>
<organism evidence="2 3">
    <name type="scientific">Fluviicoccus keumensis</name>
    <dbReference type="NCBI Taxonomy" id="1435465"/>
    <lineage>
        <taxon>Bacteria</taxon>
        <taxon>Pseudomonadati</taxon>
        <taxon>Pseudomonadota</taxon>
        <taxon>Gammaproteobacteria</taxon>
        <taxon>Moraxellales</taxon>
        <taxon>Moraxellaceae</taxon>
        <taxon>Fluviicoccus</taxon>
    </lineage>
</organism>
<dbReference type="PANTHER" id="PTHR37298:SF1">
    <property type="entry name" value="UPF0111 PROTEIN YKAA"/>
    <property type="match status" value="1"/>
</dbReference>
<dbReference type="InterPro" id="IPR052912">
    <property type="entry name" value="UPF0111_domain"/>
</dbReference>
<evidence type="ECO:0008006" key="4">
    <source>
        <dbReference type="Google" id="ProtNLM"/>
    </source>
</evidence>
<name>A0A4Q7Z9M0_9GAMM</name>
<gene>
    <name evidence="2" type="ORF">EV700_1142</name>
</gene>
<dbReference type="InterPro" id="IPR038078">
    <property type="entry name" value="PhoU-like_sf"/>
</dbReference>
<dbReference type="InterPro" id="IPR018445">
    <property type="entry name" value="Put_Phosphate_transp_reg"/>
</dbReference>
<evidence type="ECO:0000256" key="1">
    <source>
        <dbReference type="ARBA" id="ARBA00008591"/>
    </source>
</evidence>
<dbReference type="AlphaFoldDB" id="A0A4Q7Z9M0"/>
<dbReference type="Proteomes" id="UP000292423">
    <property type="component" value="Unassembled WGS sequence"/>
</dbReference>